<dbReference type="SUPFAM" id="SSF88723">
    <property type="entry name" value="PIN domain-like"/>
    <property type="match status" value="1"/>
</dbReference>
<evidence type="ECO:0000313" key="3">
    <source>
        <dbReference type="Proteomes" id="UP000766595"/>
    </source>
</evidence>
<dbReference type="InterPro" id="IPR029060">
    <property type="entry name" value="PIN-like_dom_sf"/>
</dbReference>
<dbReference type="RefSeq" id="WP_261970973.1">
    <property type="nucleotide sequence ID" value="NZ_JAHHZF010000013.1"/>
</dbReference>
<evidence type="ECO:0000259" key="1">
    <source>
        <dbReference type="Pfam" id="PF01850"/>
    </source>
</evidence>
<protein>
    <submittedName>
        <fullName evidence="2">PIN domain-containing protein</fullName>
    </submittedName>
</protein>
<dbReference type="EMBL" id="JAHHZF010000013">
    <property type="protein sequence ID" value="MBT9292469.1"/>
    <property type="molecule type" value="Genomic_DNA"/>
</dbReference>
<dbReference type="CDD" id="cd18692">
    <property type="entry name" value="PIN_VapC-like"/>
    <property type="match status" value="1"/>
</dbReference>
<reference evidence="2 3" key="1">
    <citation type="submission" date="2021-06" db="EMBL/GenBank/DDBJ databases">
        <authorList>
            <person name="Grouzdev D.S."/>
            <person name="Koziaeva V."/>
        </authorList>
    </citation>
    <scope>NUCLEOTIDE SEQUENCE [LARGE SCALE GENOMIC DNA]</scope>
    <source>
        <strain evidence="2 3">22</strain>
    </source>
</reference>
<dbReference type="AlphaFoldDB" id="A0A947DCP7"/>
<name>A0A947DCP7_9HYPH</name>
<keyword evidence="3" id="KW-1185">Reference proteome</keyword>
<gene>
    <name evidence="2" type="ORF">KL771_23600</name>
</gene>
<dbReference type="Proteomes" id="UP000766595">
    <property type="component" value="Unassembled WGS sequence"/>
</dbReference>
<accession>A0A947DCP7</accession>
<sequence>MKVGFDTNILIYAEGYGDARRIALAKQAIAGLLGRIVLPGQVLGEFYNVLARKSGLDRFEIMRRIEAWRPIGTVVGTTPSSMLRALQLATDHRLQVWDAVVMVAAVEAGCAMLLSEDMQDGFLWNGLTIVNPFATPTHPFLSAALAARP</sequence>
<organism evidence="2 3">
    <name type="scientific">Prosthecodimorpha staleyi</name>
    <dbReference type="NCBI Taxonomy" id="2840188"/>
    <lineage>
        <taxon>Bacteria</taxon>
        <taxon>Pseudomonadati</taxon>
        <taxon>Pseudomonadota</taxon>
        <taxon>Alphaproteobacteria</taxon>
        <taxon>Hyphomicrobiales</taxon>
        <taxon>Ancalomicrobiaceae</taxon>
        <taxon>Prosthecodimorpha</taxon>
    </lineage>
</organism>
<dbReference type="Gene3D" id="3.40.50.1010">
    <property type="entry name" value="5'-nuclease"/>
    <property type="match status" value="1"/>
</dbReference>
<dbReference type="Pfam" id="PF01850">
    <property type="entry name" value="PIN"/>
    <property type="match status" value="1"/>
</dbReference>
<evidence type="ECO:0000313" key="2">
    <source>
        <dbReference type="EMBL" id="MBT9292469.1"/>
    </source>
</evidence>
<comment type="caution">
    <text evidence="2">The sequence shown here is derived from an EMBL/GenBank/DDBJ whole genome shotgun (WGS) entry which is preliminary data.</text>
</comment>
<dbReference type="InterPro" id="IPR002716">
    <property type="entry name" value="PIN_dom"/>
</dbReference>
<feature type="domain" description="PIN" evidence="1">
    <location>
        <begin position="6"/>
        <end position="117"/>
    </location>
</feature>
<proteinExistence type="predicted"/>